<proteinExistence type="predicted"/>
<reference evidence="1 2" key="1">
    <citation type="submission" date="2015-04" db="EMBL/GenBank/DDBJ databases">
        <title>Draft genome sequence of bacteremic isolate Catabacter hongkongensis type strain HKU16T.</title>
        <authorList>
            <person name="Lau S.K."/>
            <person name="Teng J.L."/>
            <person name="Huang Y."/>
            <person name="Curreem S.O."/>
            <person name="Tsui S.K."/>
            <person name="Woo P.C."/>
        </authorList>
    </citation>
    <scope>NUCLEOTIDE SEQUENCE [LARGE SCALE GENOMIC DNA]</scope>
    <source>
        <strain evidence="1 2">HKU16</strain>
    </source>
</reference>
<protein>
    <submittedName>
        <fullName evidence="1">Uncharacterized protein</fullName>
    </submittedName>
</protein>
<evidence type="ECO:0000313" key="2">
    <source>
        <dbReference type="Proteomes" id="UP000034076"/>
    </source>
</evidence>
<dbReference type="EMBL" id="LAYJ01000053">
    <property type="protein sequence ID" value="KKI51886.1"/>
    <property type="molecule type" value="Genomic_DNA"/>
</dbReference>
<dbReference type="STRING" id="270498.CHK_0569"/>
<dbReference type="AlphaFoldDB" id="A0A0M2NLN3"/>
<keyword evidence="2" id="KW-1185">Reference proteome</keyword>
<evidence type="ECO:0000313" key="1">
    <source>
        <dbReference type="EMBL" id="KKI51886.1"/>
    </source>
</evidence>
<organism evidence="1 2">
    <name type="scientific">Christensenella hongkongensis</name>
    <dbReference type="NCBI Taxonomy" id="270498"/>
    <lineage>
        <taxon>Bacteria</taxon>
        <taxon>Bacillati</taxon>
        <taxon>Bacillota</taxon>
        <taxon>Clostridia</taxon>
        <taxon>Christensenellales</taxon>
        <taxon>Christensenellaceae</taxon>
        <taxon>Christensenella</taxon>
    </lineage>
</organism>
<comment type="caution">
    <text evidence="1">The sequence shown here is derived from an EMBL/GenBank/DDBJ whole genome shotgun (WGS) entry which is preliminary data.</text>
</comment>
<accession>A0A0M2NLN3</accession>
<sequence>MKYMQKPLALANGFCIIHYYQEISSVYLFPLCLLNSISNQNMF</sequence>
<gene>
    <name evidence="1" type="ORF">CHK_0569</name>
</gene>
<dbReference type="Proteomes" id="UP000034076">
    <property type="component" value="Unassembled WGS sequence"/>
</dbReference>
<name>A0A0M2NLN3_9FIRM</name>